<evidence type="ECO:0000256" key="5">
    <source>
        <dbReference type="ARBA" id="ARBA00023277"/>
    </source>
</evidence>
<name>A0A2T2XJN6_9FIRM</name>
<sequence>MELFNKGAVKMIPIVQVLNGVRVIPIVRHHDTNVAMWQCQALVEGGFPVIEIALTTPNPDRLFRHFIQRYPGVTWAAGTVLTRDMAAIALDAGARLVISPDYSQEVAHYAAEHDVPYIPGVMTPSEISRALREGLTVLKLFPAGTVGEGHLKAVQKVFPAVRFIPTGGIGAEDVDSWLACGALAVGLGGKLLQGTATEITERSRRLLQGGRL</sequence>
<evidence type="ECO:0000313" key="6">
    <source>
        <dbReference type="EMBL" id="PSR34719.1"/>
    </source>
</evidence>
<organism evidence="6 7">
    <name type="scientific">Sulfobacillus benefaciens</name>
    <dbReference type="NCBI Taxonomy" id="453960"/>
    <lineage>
        <taxon>Bacteria</taxon>
        <taxon>Bacillati</taxon>
        <taxon>Bacillota</taxon>
        <taxon>Clostridia</taxon>
        <taxon>Eubacteriales</taxon>
        <taxon>Clostridiales Family XVII. Incertae Sedis</taxon>
        <taxon>Sulfobacillus</taxon>
    </lineage>
</organism>
<accession>A0A2T2XJN6</accession>
<dbReference type="Gene3D" id="3.20.20.70">
    <property type="entry name" value="Aldolase class I"/>
    <property type="match status" value="1"/>
</dbReference>
<dbReference type="Pfam" id="PF01081">
    <property type="entry name" value="Aldolase"/>
    <property type="match status" value="1"/>
</dbReference>
<gene>
    <name evidence="6" type="ORF">C7B46_04600</name>
</gene>
<dbReference type="NCBIfam" id="TIGR01182">
    <property type="entry name" value="eda"/>
    <property type="match status" value="1"/>
</dbReference>
<dbReference type="CDD" id="cd00452">
    <property type="entry name" value="KDPG_aldolase"/>
    <property type="match status" value="1"/>
</dbReference>
<dbReference type="PANTHER" id="PTHR30246">
    <property type="entry name" value="2-KETO-3-DEOXY-6-PHOSPHOGLUCONATE ALDOLASE"/>
    <property type="match status" value="1"/>
</dbReference>
<comment type="caution">
    <text evidence="6">The sequence shown here is derived from an EMBL/GenBank/DDBJ whole genome shotgun (WGS) entry which is preliminary data.</text>
</comment>
<keyword evidence="4" id="KW-0456">Lyase</keyword>
<evidence type="ECO:0000313" key="7">
    <source>
        <dbReference type="Proteomes" id="UP000242972"/>
    </source>
</evidence>
<dbReference type="GO" id="GO:0016829">
    <property type="term" value="F:lyase activity"/>
    <property type="evidence" value="ECO:0007669"/>
    <property type="project" value="UniProtKB-KW"/>
</dbReference>
<dbReference type="PANTHER" id="PTHR30246:SF1">
    <property type="entry name" value="2-DEHYDRO-3-DEOXY-6-PHOSPHOGALACTONATE ALDOLASE-RELATED"/>
    <property type="match status" value="1"/>
</dbReference>
<evidence type="ECO:0000256" key="1">
    <source>
        <dbReference type="ARBA" id="ARBA00004761"/>
    </source>
</evidence>
<proteinExistence type="inferred from homology"/>
<dbReference type="AlphaFoldDB" id="A0A2T2XJN6"/>
<comment type="subunit">
    <text evidence="3">Homotrimer.</text>
</comment>
<dbReference type="EMBL" id="PXYW01000007">
    <property type="protein sequence ID" value="PSR34719.1"/>
    <property type="molecule type" value="Genomic_DNA"/>
</dbReference>
<evidence type="ECO:0000256" key="4">
    <source>
        <dbReference type="ARBA" id="ARBA00023239"/>
    </source>
</evidence>
<comment type="pathway">
    <text evidence="1">Carbohydrate acid metabolism.</text>
</comment>
<dbReference type="InterPro" id="IPR031338">
    <property type="entry name" value="KDPG/KHG_AS_2"/>
</dbReference>
<dbReference type="Proteomes" id="UP000242972">
    <property type="component" value="Unassembled WGS sequence"/>
</dbReference>
<dbReference type="SUPFAM" id="SSF51569">
    <property type="entry name" value="Aldolase"/>
    <property type="match status" value="1"/>
</dbReference>
<evidence type="ECO:0000256" key="3">
    <source>
        <dbReference type="ARBA" id="ARBA00011233"/>
    </source>
</evidence>
<reference evidence="6 7" key="1">
    <citation type="journal article" date="2014" name="BMC Genomics">
        <title>Comparison of environmental and isolate Sulfobacillus genomes reveals diverse carbon, sulfur, nitrogen, and hydrogen metabolisms.</title>
        <authorList>
            <person name="Justice N.B."/>
            <person name="Norman A."/>
            <person name="Brown C.T."/>
            <person name="Singh A."/>
            <person name="Thomas B.C."/>
            <person name="Banfield J.F."/>
        </authorList>
    </citation>
    <scope>NUCLEOTIDE SEQUENCE [LARGE SCALE GENOMIC DNA]</scope>
    <source>
        <strain evidence="6">AMDSBA4</strain>
    </source>
</reference>
<keyword evidence="5" id="KW-0119">Carbohydrate metabolism</keyword>
<dbReference type="PROSITE" id="PS00160">
    <property type="entry name" value="ALDOLASE_KDPG_KHG_2"/>
    <property type="match status" value="1"/>
</dbReference>
<comment type="similarity">
    <text evidence="2">Belongs to the KHG/KDPG aldolase family.</text>
</comment>
<dbReference type="InterPro" id="IPR013785">
    <property type="entry name" value="Aldolase_TIM"/>
</dbReference>
<dbReference type="InterPro" id="IPR000887">
    <property type="entry name" value="Aldlse_KDPG_KHG"/>
</dbReference>
<protein>
    <submittedName>
        <fullName evidence="6">2-dehydro-3-deoxyphosphogluconate aldolase</fullName>
    </submittedName>
</protein>
<evidence type="ECO:0000256" key="2">
    <source>
        <dbReference type="ARBA" id="ARBA00006906"/>
    </source>
</evidence>